<sequence length="611" mass="67006">MSEQPIDILWVLISAVLVAMMQPGFTALEAGATRTKNSISTAIKNVSDFLIAFMIFVVIGASIMLGSSQNGWIGWDKLFFYEDSLSGLVLTLFHAMFASTAVTIISGSIAERTKYTSYLIIAIIVSLFIYPVQAHWIWNSDGWLAQMGFIDFAGSTVVHSVGGWAALAAILIIGPRLGRFENNERPFEQANLAYSALGVFLIWLGWIGFNGGSVLALNIETGKVVLNTLIAGAVGGIAGLIVSRLMTGYYQVIDIINGILAGLVAITACAHLASPFSAMVVGAIGYLAYLVGKILLIRWRIDDAIEAVPVHLFAGIAGTLAVAFLVEEALFWQQFKTQTIGIFFVGLLTFTVTYIMLKIINHFYALRVSEAKEILGLNISEHQASTSMFDLARAMNAQAQDQDFSKKIMVEPYSDASLIATYYNHVTQAFNQLNDEKEALIEESYHMANYDQLTGLAKRRLLVNELSRSILRLDRQDQTNAILFIDLDGFKAINDQYGHNAGDILLKEAANRIQTIIRKTDLAARFGGDEFVILLENIQNESFAAQVADKIIHSIKQPIQLPNDVTGCVNASIGLKVFDGGSKKNVDDILNMADKAMYEAKRRGKGQWVIA</sequence>
<dbReference type="Pfam" id="PF00990">
    <property type="entry name" value="GGDEF"/>
    <property type="match status" value="1"/>
</dbReference>
<evidence type="ECO:0000256" key="6">
    <source>
        <dbReference type="ARBA" id="ARBA00022989"/>
    </source>
</evidence>
<dbReference type="GO" id="GO:0003824">
    <property type="term" value="F:catalytic activity"/>
    <property type="evidence" value="ECO:0007669"/>
    <property type="project" value="UniProtKB-ARBA"/>
</dbReference>
<evidence type="ECO:0000256" key="9">
    <source>
        <dbReference type="RuleBase" id="RU362002"/>
    </source>
</evidence>
<dbReference type="Pfam" id="PF00909">
    <property type="entry name" value="Ammonium_transp"/>
    <property type="match status" value="1"/>
</dbReference>
<protein>
    <recommendedName>
        <fullName evidence="9">Ammonium transporter</fullName>
    </recommendedName>
</protein>
<keyword evidence="7 9" id="KW-0472">Membrane</keyword>
<dbReference type="AlphaFoldDB" id="A0A410H5U6"/>
<evidence type="ECO:0000256" key="5">
    <source>
        <dbReference type="ARBA" id="ARBA00022692"/>
    </source>
</evidence>
<dbReference type="FunFam" id="3.30.70.270:FF:000001">
    <property type="entry name" value="Diguanylate cyclase domain protein"/>
    <property type="match status" value="1"/>
</dbReference>
<dbReference type="EMBL" id="CP035033">
    <property type="protein sequence ID" value="QAB16295.1"/>
    <property type="molecule type" value="Genomic_DNA"/>
</dbReference>
<dbReference type="CDD" id="cd01949">
    <property type="entry name" value="GGDEF"/>
    <property type="match status" value="1"/>
</dbReference>
<dbReference type="PRINTS" id="PR00342">
    <property type="entry name" value="RHESUSRHD"/>
</dbReference>
<comment type="similarity">
    <text evidence="3 9">Belongs to the ammonia transporter channel (TC 1.A.11.2) family.</text>
</comment>
<comment type="cofactor">
    <cofactor evidence="1">
        <name>Mg(2+)</name>
        <dbReference type="ChEBI" id="CHEBI:18420"/>
    </cofactor>
</comment>
<keyword evidence="4 9" id="KW-0813">Transport</keyword>
<feature type="transmembrane region" description="Helical" evidence="9">
    <location>
        <begin position="158"/>
        <end position="178"/>
    </location>
</feature>
<evidence type="ECO:0000256" key="2">
    <source>
        <dbReference type="ARBA" id="ARBA00004141"/>
    </source>
</evidence>
<feature type="transmembrane region" description="Helical" evidence="9">
    <location>
        <begin position="87"/>
        <end position="106"/>
    </location>
</feature>
<feature type="transmembrane region" description="Helical" evidence="9">
    <location>
        <begin position="118"/>
        <end position="138"/>
    </location>
</feature>
<dbReference type="InterPro" id="IPR018047">
    <property type="entry name" value="Ammonium_transpt_CS"/>
</dbReference>
<keyword evidence="6 9" id="KW-1133">Transmembrane helix</keyword>
<feature type="transmembrane region" description="Helical" evidence="9">
    <location>
        <begin position="6"/>
        <end position="28"/>
    </location>
</feature>
<dbReference type="InterPro" id="IPR000160">
    <property type="entry name" value="GGDEF_dom"/>
</dbReference>
<dbReference type="NCBIfam" id="TIGR00836">
    <property type="entry name" value="amt"/>
    <property type="match status" value="1"/>
</dbReference>
<dbReference type="GO" id="GO:0008519">
    <property type="term" value="F:ammonium channel activity"/>
    <property type="evidence" value="ECO:0007669"/>
    <property type="project" value="InterPro"/>
</dbReference>
<feature type="transmembrane region" description="Helical" evidence="9">
    <location>
        <begin position="49"/>
        <end position="67"/>
    </location>
</feature>
<dbReference type="PROSITE" id="PS50887">
    <property type="entry name" value="GGDEF"/>
    <property type="match status" value="1"/>
</dbReference>
<dbReference type="InterPro" id="IPR043128">
    <property type="entry name" value="Rev_trsase/Diguanyl_cyclase"/>
</dbReference>
<dbReference type="InterPro" id="IPR001905">
    <property type="entry name" value="Ammonium_transpt"/>
</dbReference>
<organism evidence="11 12">
    <name type="scientific">Hydrogenovibrio thermophilus</name>
    <dbReference type="NCBI Taxonomy" id="265883"/>
    <lineage>
        <taxon>Bacteria</taxon>
        <taxon>Pseudomonadati</taxon>
        <taxon>Pseudomonadota</taxon>
        <taxon>Gammaproteobacteria</taxon>
        <taxon>Thiotrichales</taxon>
        <taxon>Piscirickettsiaceae</taxon>
        <taxon>Hydrogenovibrio</taxon>
    </lineage>
</organism>
<dbReference type="NCBIfam" id="TIGR00254">
    <property type="entry name" value="GGDEF"/>
    <property type="match status" value="1"/>
</dbReference>
<dbReference type="KEGG" id="htr:EPV75_11815"/>
<evidence type="ECO:0000256" key="7">
    <source>
        <dbReference type="ARBA" id="ARBA00023136"/>
    </source>
</evidence>
<evidence type="ECO:0000256" key="4">
    <source>
        <dbReference type="ARBA" id="ARBA00022448"/>
    </source>
</evidence>
<accession>A0A410H5U6</accession>
<dbReference type="InterPro" id="IPR029020">
    <property type="entry name" value="Ammonium/urea_transptr"/>
</dbReference>
<evidence type="ECO:0000256" key="8">
    <source>
        <dbReference type="ARBA" id="ARBA00023177"/>
    </source>
</evidence>
<evidence type="ECO:0000313" key="12">
    <source>
        <dbReference type="Proteomes" id="UP000285478"/>
    </source>
</evidence>
<dbReference type="Gene3D" id="3.30.70.270">
    <property type="match status" value="1"/>
</dbReference>
<dbReference type="Proteomes" id="UP000285478">
    <property type="component" value="Chromosome"/>
</dbReference>
<evidence type="ECO:0000256" key="1">
    <source>
        <dbReference type="ARBA" id="ARBA00001946"/>
    </source>
</evidence>
<dbReference type="GO" id="GO:0005886">
    <property type="term" value="C:plasma membrane"/>
    <property type="evidence" value="ECO:0007669"/>
    <property type="project" value="UniProtKB-SubCell"/>
</dbReference>
<feature type="transmembrane region" description="Helical" evidence="9">
    <location>
        <begin position="255"/>
        <end position="273"/>
    </location>
</feature>
<feature type="transmembrane region" description="Helical" evidence="9">
    <location>
        <begin position="190"/>
        <end position="209"/>
    </location>
</feature>
<keyword evidence="5 9" id="KW-0812">Transmembrane</keyword>
<dbReference type="InterPro" id="IPR002229">
    <property type="entry name" value="RhesusRHD"/>
</dbReference>
<dbReference type="PROSITE" id="PS01219">
    <property type="entry name" value="AMMONIUM_TRANSP"/>
    <property type="match status" value="1"/>
</dbReference>
<proteinExistence type="inferred from homology"/>
<feature type="transmembrane region" description="Helical" evidence="9">
    <location>
        <begin position="224"/>
        <end position="243"/>
    </location>
</feature>
<comment type="subcellular location">
    <subcellularLocation>
        <location evidence="9">Cell membrane</location>
        <topology evidence="9">Multi-pass membrane protein</topology>
    </subcellularLocation>
    <subcellularLocation>
        <location evidence="2">Membrane</location>
        <topology evidence="2">Multi-pass membrane protein</topology>
    </subcellularLocation>
</comment>
<dbReference type="SUPFAM" id="SSF55073">
    <property type="entry name" value="Nucleotide cyclase"/>
    <property type="match status" value="1"/>
</dbReference>
<evidence type="ECO:0000313" key="11">
    <source>
        <dbReference type="EMBL" id="QAB16295.1"/>
    </source>
</evidence>
<keyword evidence="8 9" id="KW-0924">Ammonia transport</keyword>
<evidence type="ECO:0000259" key="10">
    <source>
        <dbReference type="PROSITE" id="PS50887"/>
    </source>
</evidence>
<gene>
    <name evidence="11" type="primary">amt</name>
    <name evidence="11" type="ORF">EPV75_11815</name>
</gene>
<dbReference type="InterPro" id="IPR024041">
    <property type="entry name" value="NH4_transpt_AmtB-like_dom"/>
</dbReference>
<feature type="transmembrane region" description="Helical" evidence="9">
    <location>
        <begin position="338"/>
        <end position="357"/>
    </location>
</feature>
<dbReference type="Gene3D" id="1.10.3430.10">
    <property type="entry name" value="Ammonium transporter AmtB like domains"/>
    <property type="match status" value="1"/>
</dbReference>
<keyword evidence="12" id="KW-1185">Reference proteome</keyword>
<dbReference type="PANTHER" id="PTHR11730">
    <property type="entry name" value="AMMONIUM TRANSPORTER"/>
    <property type="match status" value="1"/>
</dbReference>
<dbReference type="PANTHER" id="PTHR11730:SF6">
    <property type="entry name" value="AMMONIUM TRANSPORTER"/>
    <property type="match status" value="1"/>
</dbReference>
<dbReference type="GO" id="GO:0097272">
    <property type="term" value="P:ammonium homeostasis"/>
    <property type="evidence" value="ECO:0007669"/>
    <property type="project" value="TreeGrafter"/>
</dbReference>
<dbReference type="RefSeq" id="WP_128385526.1">
    <property type="nucleotide sequence ID" value="NZ_CP035033.1"/>
</dbReference>
<name>A0A410H5U6_9GAMM</name>
<reference evidence="11 12" key="1">
    <citation type="journal article" date="2018" name="Environ. Microbiol.">
        <title>Genomes of ubiquitous marine and hypersaline Hydrogenovibrio, Thiomicrorhabdus and Thiomicrospira spp. encode a diversity of mechanisms to sustain chemolithoautotrophy in heterogeneous environments.</title>
        <authorList>
            <person name="Scott K.M."/>
            <person name="Williams J."/>
            <person name="Porter C.M.B."/>
            <person name="Russel S."/>
            <person name="Harmer T.L."/>
            <person name="Paul J.H."/>
            <person name="Antonen K.M."/>
            <person name="Bridges M.K."/>
            <person name="Camper G.J."/>
            <person name="Campla C.K."/>
            <person name="Casella L.G."/>
            <person name="Chase E."/>
            <person name="Conrad J.W."/>
            <person name="Cruz M.C."/>
            <person name="Dunlap D.S."/>
            <person name="Duran L."/>
            <person name="Fahsbender E.M."/>
            <person name="Goldsmith D.B."/>
            <person name="Keeley R.F."/>
            <person name="Kondoff M.R."/>
            <person name="Kussy B.I."/>
            <person name="Lane M.K."/>
            <person name="Lawler S."/>
            <person name="Leigh B.A."/>
            <person name="Lewis C."/>
            <person name="Lostal L.M."/>
            <person name="Marking D."/>
            <person name="Mancera P.A."/>
            <person name="McClenthan E.C."/>
            <person name="McIntyre E.A."/>
            <person name="Mine J.A."/>
            <person name="Modi S."/>
            <person name="Moore B.D."/>
            <person name="Morgan W.A."/>
            <person name="Nelson K.M."/>
            <person name="Nguyen K.N."/>
            <person name="Ogburn N."/>
            <person name="Parrino D.G."/>
            <person name="Pedapudi A.D."/>
            <person name="Pelham R.P."/>
            <person name="Preece A.M."/>
            <person name="Rampersad E.A."/>
            <person name="Richardson J.C."/>
            <person name="Rodgers C.M."/>
            <person name="Schaffer B.L."/>
            <person name="Sheridan N.E."/>
            <person name="Solone M.R."/>
            <person name="Staley Z.R."/>
            <person name="Tabuchi M."/>
            <person name="Waide R.J."/>
            <person name="Wanjugi P.W."/>
            <person name="Young S."/>
            <person name="Clum A."/>
            <person name="Daum C."/>
            <person name="Huntemann M."/>
            <person name="Ivanova N."/>
            <person name="Kyrpides N."/>
            <person name="Mikhailova N."/>
            <person name="Palaniappan K."/>
            <person name="Pillay M."/>
            <person name="Reddy T.B.K."/>
            <person name="Shapiro N."/>
            <person name="Stamatis D."/>
            <person name="Varghese N."/>
            <person name="Woyke T."/>
            <person name="Boden R."/>
            <person name="Freyermuth S.K."/>
            <person name="Kerfeld C.A."/>
        </authorList>
    </citation>
    <scope>NUCLEOTIDE SEQUENCE [LARGE SCALE GENOMIC DNA]</scope>
    <source>
        <strain evidence="11 12">JR-2</strain>
    </source>
</reference>
<dbReference type="InterPro" id="IPR029787">
    <property type="entry name" value="Nucleotide_cyclase"/>
</dbReference>
<feature type="domain" description="GGDEF" evidence="10">
    <location>
        <begin position="478"/>
        <end position="611"/>
    </location>
</feature>
<feature type="transmembrane region" description="Helical" evidence="9">
    <location>
        <begin position="308"/>
        <end position="326"/>
    </location>
</feature>
<dbReference type="SMART" id="SM00267">
    <property type="entry name" value="GGDEF"/>
    <property type="match status" value="1"/>
</dbReference>
<dbReference type="SUPFAM" id="SSF111352">
    <property type="entry name" value="Ammonium transporter"/>
    <property type="match status" value="1"/>
</dbReference>
<feature type="transmembrane region" description="Helical" evidence="9">
    <location>
        <begin position="279"/>
        <end position="296"/>
    </location>
</feature>
<evidence type="ECO:0000256" key="3">
    <source>
        <dbReference type="ARBA" id="ARBA00005887"/>
    </source>
</evidence>